<sequence length="259" mass="28524">MFQNIIARKPCSKLVDGLTTSSQLGRPSFEKALLQHARYLEALQECGCNVEVLDANEAFPDSVFVEDVAVLTPKVAVITRPGAKSRVGEIDLPDLHVAIYNYYRDRGVEEIKHPGTLDGGDVLMVGDHYYIGLSSRTNQEGANQLIAILNKYGMSGEAVQVPESLHLKTSVSYLGNNTLLGWNEFKELEPFKKFAFITVDSLDELYCANSVEVNGTIIMPANNPHTKAKLEGQGLKVREVDTSEFQKLDGGVSCLSLRF</sequence>
<feature type="active site" description="Nucleophile" evidence="3">
    <location>
        <position position="254"/>
    </location>
</feature>
<feature type="active site" description="Proton donor" evidence="3">
    <location>
        <position position="166"/>
    </location>
</feature>
<keyword evidence="5" id="KW-1185">Reference proteome</keyword>
<dbReference type="STRING" id="1054147.F4Q2Q1"/>
<dbReference type="Proteomes" id="UP000007797">
    <property type="component" value="Unassembled WGS sequence"/>
</dbReference>
<dbReference type="GO" id="GO:0045429">
    <property type="term" value="P:positive regulation of nitric oxide biosynthetic process"/>
    <property type="evidence" value="ECO:0007669"/>
    <property type="project" value="TreeGrafter"/>
</dbReference>
<dbReference type="GO" id="GO:0016597">
    <property type="term" value="F:amino acid binding"/>
    <property type="evidence" value="ECO:0007669"/>
    <property type="project" value="TreeGrafter"/>
</dbReference>
<dbReference type="OMA" id="GRCSHAV"/>
<organism evidence="4 5">
    <name type="scientific">Cavenderia fasciculata</name>
    <name type="common">Slime mold</name>
    <name type="synonym">Dictyostelium fasciculatum</name>
    <dbReference type="NCBI Taxonomy" id="261658"/>
    <lineage>
        <taxon>Eukaryota</taxon>
        <taxon>Amoebozoa</taxon>
        <taxon>Evosea</taxon>
        <taxon>Eumycetozoa</taxon>
        <taxon>Dictyostelia</taxon>
        <taxon>Acytosteliales</taxon>
        <taxon>Cavenderiaceae</taxon>
        <taxon>Cavenderia</taxon>
    </lineage>
</organism>
<keyword evidence="2" id="KW-0378">Hydrolase</keyword>
<dbReference type="RefSeq" id="XP_004356002.1">
    <property type="nucleotide sequence ID" value="XM_004355949.1"/>
</dbReference>
<dbReference type="GO" id="GO:0016403">
    <property type="term" value="F:dimethylargininase activity"/>
    <property type="evidence" value="ECO:0007669"/>
    <property type="project" value="TreeGrafter"/>
</dbReference>
<dbReference type="AlphaFoldDB" id="F4Q2Q1"/>
<dbReference type="SUPFAM" id="SSF55909">
    <property type="entry name" value="Pentein"/>
    <property type="match status" value="1"/>
</dbReference>
<dbReference type="PANTHER" id="PTHR12737:SF9">
    <property type="entry name" value="DIMETHYLARGININASE"/>
    <property type="match status" value="1"/>
</dbReference>
<name>F4Q2Q1_CACFS</name>
<evidence type="ECO:0000256" key="1">
    <source>
        <dbReference type="ARBA" id="ARBA00008532"/>
    </source>
</evidence>
<dbReference type="PANTHER" id="PTHR12737">
    <property type="entry name" value="DIMETHYLARGININE DIMETHYLAMINOHYDROLASE"/>
    <property type="match status" value="1"/>
</dbReference>
<dbReference type="Pfam" id="PF19420">
    <property type="entry name" value="DDAH_eukar"/>
    <property type="match status" value="1"/>
</dbReference>
<gene>
    <name evidence="4" type="ORF">DFA_08514</name>
</gene>
<dbReference type="Gene3D" id="3.75.10.10">
    <property type="entry name" value="L-arginine/glycine Amidinotransferase, Chain A"/>
    <property type="match status" value="1"/>
</dbReference>
<dbReference type="InterPro" id="IPR033199">
    <property type="entry name" value="DDAH-like"/>
</dbReference>
<evidence type="ECO:0008006" key="6">
    <source>
        <dbReference type="Google" id="ProtNLM"/>
    </source>
</evidence>
<dbReference type="OrthoDB" id="26679at2759"/>
<comment type="similarity">
    <text evidence="1">Belongs to the DDAH family.</text>
</comment>
<dbReference type="GO" id="GO:0006525">
    <property type="term" value="P:arginine metabolic process"/>
    <property type="evidence" value="ECO:0007669"/>
    <property type="project" value="TreeGrafter"/>
</dbReference>
<evidence type="ECO:0000313" key="5">
    <source>
        <dbReference type="Proteomes" id="UP000007797"/>
    </source>
</evidence>
<accession>F4Q2Q1</accession>
<dbReference type="GeneID" id="14869670"/>
<reference evidence="5" key="1">
    <citation type="journal article" date="2011" name="Genome Res.">
        <title>Phylogeny-wide analysis of social amoeba genomes highlights ancient origins for complex intercellular communication.</title>
        <authorList>
            <person name="Heidel A.J."/>
            <person name="Lawal H.M."/>
            <person name="Felder M."/>
            <person name="Schilde C."/>
            <person name="Helps N.R."/>
            <person name="Tunggal B."/>
            <person name="Rivero F."/>
            <person name="John U."/>
            <person name="Schleicher M."/>
            <person name="Eichinger L."/>
            <person name="Platzer M."/>
            <person name="Noegel A.A."/>
            <person name="Schaap P."/>
            <person name="Gloeckner G."/>
        </authorList>
    </citation>
    <scope>NUCLEOTIDE SEQUENCE [LARGE SCALE GENOMIC DNA]</scope>
    <source>
        <strain evidence="5">SH3</strain>
    </source>
</reference>
<dbReference type="KEGG" id="dfa:DFA_08514"/>
<dbReference type="EMBL" id="GL883021">
    <property type="protein sequence ID" value="EGG17518.1"/>
    <property type="molecule type" value="Genomic_DNA"/>
</dbReference>
<proteinExistence type="inferred from homology"/>
<evidence type="ECO:0000313" key="4">
    <source>
        <dbReference type="EMBL" id="EGG17518.1"/>
    </source>
</evidence>
<evidence type="ECO:0000256" key="2">
    <source>
        <dbReference type="ARBA" id="ARBA00022801"/>
    </source>
</evidence>
<evidence type="ECO:0000256" key="3">
    <source>
        <dbReference type="PIRSR" id="PIRSR633199-1"/>
    </source>
</evidence>
<protein>
    <recommendedName>
        <fullName evidence="6">Dimethylargininase</fullName>
    </recommendedName>
</protein>
<dbReference type="GO" id="GO:0000052">
    <property type="term" value="P:citrulline metabolic process"/>
    <property type="evidence" value="ECO:0007669"/>
    <property type="project" value="TreeGrafter"/>
</dbReference>